<protein>
    <submittedName>
        <fullName evidence="12">Transmembrane protease serine 11B-like</fullName>
    </submittedName>
</protein>
<evidence type="ECO:0000256" key="2">
    <source>
        <dbReference type="ARBA" id="ARBA00022692"/>
    </source>
</evidence>
<feature type="compositionally biased region" description="Low complexity" evidence="8">
    <location>
        <begin position="225"/>
        <end position="242"/>
    </location>
</feature>
<keyword evidence="11" id="KW-1185">Reference proteome</keyword>
<dbReference type="Proteomes" id="UP001190640">
    <property type="component" value="Chromosome 17"/>
</dbReference>
<dbReference type="KEGG" id="emc:129344909"/>
<evidence type="ECO:0000313" key="12">
    <source>
        <dbReference type="RefSeq" id="XP_054857799.1"/>
    </source>
</evidence>
<evidence type="ECO:0000256" key="3">
    <source>
        <dbReference type="ARBA" id="ARBA00022968"/>
    </source>
</evidence>
<keyword evidence="3" id="KW-0735">Signal-anchor</keyword>
<sequence length="454" mass="49869">MVPRLCEYVKIAFRDCVRLQGVTAVPVEQNRSQLMLPPGVHRSSRSGITKRHVPKPHVIEKDLTFTSTLEPAFPKKQSVAVKPSSPQEENESNQYFKGSFDLVNETYHSNYGNSSSDDFKSEALKLENMISNAFAKSTLKQHYQDSSIMALMSSPFRAHFILRFSNGIQESKLSHNTVAQEMIQGYQEVPGNKVLMDVESLQVEDYSGFCLLKPSSPFLHNGASDGQSNYQGNQDNNQNDNNLGDKEGFPWHITVLKDGEPACAGSMITEKWVLSTSSCVISSEVSSYSIQLGTGKEKHDPEDELYSVAKIVSHSLEDLVLIQLAKSAPITPSVHPVCLPDLSRVAPAGTECQALGSKKVGDVDVLQWMVTSPSGCLLSSSSTSVCAQMSHFKYNVQMTPGGSFVCPGETKQLYLEGIIPSSTESQSSSMKKDQTAIFTRVAPFVLWIKSQVLP</sequence>
<dbReference type="GO" id="GO:0004252">
    <property type="term" value="F:serine-type endopeptidase activity"/>
    <property type="evidence" value="ECO:0007669"/>
    <property type="project" value="InterPro"/>
</dbReference>
<dbReference type="Gene3D" id="3.30.70.960">
    <property type="entry name" value="SEA domain"/>
    <property type="match status" value="1"/>
</dbReference>
<feature type="domain" description="Peptidase S1" evidence="10">
    <location>
        <begin position="230"/>
        <end position="453"/>
    </location>
</feature>
<dbReference type="AlphaFoldDB" id="A0AA97KN20"/>
<accession>A0AA97KN20</accession>
<evidence type="ECO:0000259" key="10">
    <source>
        <dbReference type="PROSITE" id="PS50240"/>
    </source>
</evidence>
<keyword evidence="4" id="KW-1133">Transmembrane helix</keyword>
<evidence type="ECO:0000256" key="4">
    <source>
        <dbReference type="ARBA" id="ARBA00022989"/>
    </source>
</evidence>
<dbReference type="InterPro" id="IPR043504">
    <property type="entry name" value="Peptidase_S1_PA_chymotrypsin"/>
</dbReference>
<organism evidence="11 12">
    <name type="scientific">Eublepharis macularius</name>
    <name type="common">Leopard gecko</name>
    <name type="synonym">Cyrtodactylus macularius</name>
    <dbReference type="NCBI Taxonomy" id="481883"/>
    <lineage>
        <taxon>Eukaryota</taxon>
        <taxon>Metazoa</taxon>
        <taxon>Chordata</taxon>
        <taxon>Craniata</taxon>
        <taxon>Vertebrata</taxon>
        <taxon>Euteleostomi</taxon>
        <taxon>Lepidosauria</taxon>
        <taxon>Squamata</taxon>
        <taxon>Bifurcata</taxon>
        <taxon>Gekkota</taxon>
        <taxon>Eublepharidae</taxon>
        <taxon>Eublepharinae</taxon>
        <taxon>Eublepharis</taxon>
    </lineage>
</organism>
<name>A0AA97KN20_EUBMA</name>
<dbReference type="PANTHER" id="PTHR24256">
    <property type="entry name" value="TRYPTASE-RELATED"/>
    <property type="match status" value="1"/>
</dbReference>
<dbReference type="Pfam" id="PF01390">
    <property type="entry name" value="SEA"/>
    <property type="match status" value="1"/>
</dbReference>
<gene>
    <name evidence="12" type="primary">LOC129344909</name>
</gene>
<keyword evidence="6" id="KW-1015">Disulfide bond</keyword>
<dbReference type="PROSITE" id="PS50240">
    <property type="entry name" value="TRYPSIN_DOM"/>
    <property type="match status" value="1"/>
</dbReference>
<feature type="domain" description="SEA" evidence="9">
    <location>
        <begin position="92"/>
        <end position="208"/>
    </location>
</feature>
<evidence type="ECO:0000313" key="11">
    <source>
        <dbReference type="Proteomes" id="UP001190640"/>
    </source>
</evidence>
<dbReference type="SUPFAM" id="SSF50494">
    <property type="entry name" value="Trypsin-like serine proteases"/>
    <property type="match status" value="1"/>
</dbReference>
<dbReference type="SMART" id="SM00020">
    <property type="entry name" value="Tryp_SPc"/>
    <property type="match status" value="1"/>
</dbReference>
<reference evidence="12" key="1">
    <citation type="submission" date="2025-08" db="UniProtKB">
        <authorList>
            <consortium name="RefSeq"/>
        </authorList>
    </citation>
    <scope>IDENTIFICATION</scope>
    <source>
        <tissue evidence="12">Blood</tissue>
    </source>
</reference>
<dbReference type="InterPro" id="IPR051487">
    <property type="entry name" value="Ser/Thr_Proteases_Immune/Dev"/>
</dbReference>
<feature type="region of interest" description="Disordered" evidence="8">
    <location>
        <begin position="222"/>
        <end position="244"/>
    </location>
</feature>
<evidence type="ECO:0000256" key="8">
    <source>
        <dbReference type="SAM" id="MobiDB-lite"/>
    </source>
</evidence>
<keyword evidence="2" id="KW-0812">Transmembrane</keyword>
<keyword evidence="5" id="KW-0472">Membrane</keyword>
<evidence type="ECO:0000256" key="1">
    <source>
        <dbReference type="ARBA" id="ARBA00004606"/>
    </source>
</evidence>
<comment type="subcellular location">
    <subcellularLocation>
        <location evidence="1">Membrane</location>
        <topology evidence="1">Single-pass type II membrane protein</topology>
    </subcellularLocation>
</comment>
<comment type="similarity">
    <text evidence="7">Belongs to the peptidase S1 family. CLIP subfamily.</text>
</comment>
<dbReference type="Gene3D" id="2.40.10.10">
    <property type="entry name" value="Trypsin-like serine proteases"/>
    <property type="match status" value="1"/>
</dbReference>
<dbReference type="InterPro" id="IPR001254">
    <property type="entry name" value="Trypsin_dom"/>
</dbReference>
<dbReference type="RefSeq" id="XP_054857799.1">
    <property type="nucleotide sequence ID" value="XM_055001824.1"/>
</dbReference>
<evidence type="ECO:0000259" key="9">
    <source>
        <dbReference type="PROSITE" id="PS50024"/>
    </source>
</evidence>
<dbReference type="InterPro" id="IPR036364">
    <property type="entry name" value="SEA_dom_sf"/>
</dbReference>
<evidence type="ECO:0000256" key="6">
    <source>
        <dbReference type="ARBA" id="ARBA00023157"/>
    </source>
</evidence>
<dbReference type="SUPFAM" id="SSF82671">
    <property type="entry name" value="SEA domain"/>
    <property type="match status" value="1"/>
</dbReference>
<dbReference type="GO" id="GO:0016020">
    <property type="term" value="C:membrane"/>
    <property type="evidence" value="ECO:0007669"/>
    <property type="project" value="UniProtKB-SubCell"/>
</dbReference>
<dbReference type="GeneID" id="129344909"/>
<dbReference type="InterPro" id="IPR000082">
    <property type="entry name" value="SEA_dom"/>
</dbReference>
<dbReference type="InterPro" id="IPR009003">
    <property type="entry name" value="Peptidase_S1_PA"/>
</dbReference>
<dbReference type="PROSITE" id="PS50024">
    <property type="entry name" value="SEA"/>
    <property type="match status" value="1"/>
</dbReference>
<dbReference type="GO" id="GO:0006508">
    <property type="term" value="P:proteolysis"/>
    <property type="evidence" value="ECO:0007669"/>
    <property type="project" value="InterPro"/>
</dbReference>
<evidence type="ECO:0000256" key="5">
    <source>
        <dbReference type="ARBA" id="ARBA00023136"/>
    </source>
</evidence>
<proteinExistence type="inferred from homology"/>
<evidence type="ECO:0000256" key="7">
    <source>
        <dbReference type="ARBA" id="ARBA00024195"/>
    </source>
</evidence>
<dbReference type="Pfam" id="PF00089">
    <property type="entry name" value="Trypsin"/>
    <property type="match status" value="1"/>
</dbReference>